<dbReference type="GO" id="GO:0043386">
    <property type="term" value="P:mycotoxin biosynthetic process"/>
    <property type="evidence" value="ECO:0007669"/>
    <property type="project" value="InterPro"/>
</dbReference>
<dbReference type="Pfam" id="PF11807">
    <property type="entry name" value="UstYa"/>
    <property type="match status" value="1"/>
</dbReference>
<comment type="similarity">
    <text evidence="2">Belongs to the ustYa family.</text>
</comment>
<comment type="caution">
    <text evidence="3">The sequence shown here is derived from an EMBL/GenBank/DDBJ whole genome shotgun (WGS) entry which is preliminary data.</text>
</comment>
<reference evidence="3" key="1">
    <citation type="submission" date="2022-12" db="EMBL/GenBank/DDBJ databases">
        <authorList>
            <person name="Petersen C."/>
        </authorList>
    </citation>
    <scope>NUCLEOTIDE SEQUENCE</scope>
    <source>
        <strain evidence="3">IBT 17660</strain>
    </source>
</reference>
<evidence type="ECO:0000313" key="4">
    <source>
        <dbReference type="Proteomes" id="UP001147760"/>
    </source>
</evidence>
<comment type="pathway">
    <text evidence="1">Mycotoxin biosynthesis.</text>
</comment>
<dbReference type="AlphaFoldDB" id="A0A9X0BRP7"/>
<protein>
    <submittedName>
        <fullName evidence="3">Uncharacterized protein</fullName>
    </submittedName>
</protein>
<evidence type="ECO:0000256" key="1">
    <source>
        <dbReference type="ARBA" id="ARBA00004685"/>
    </source>
</evidence>
<sequence>MPLKSANLRTMHFVATGWQVFYWVSRLSIINLNRLRQFLYLPYYKHTAFAKEHGESYTMGHAEHCINYLRHSIQCPADLTPMLWQKKDNSSQALQEVTSLALDMETMYTCRKWGPIHGASSRQVNYAEREDLVQGEASSRFWIDQLRKRIGKHFQFHKSPKPFIQSFCPCPNVGLFSSDSCDSRS</sequence>
<dbReference type="PANTHER" id="PTHR33365:SF4">
    <property type="entry name" value="CYCLOCHLOROTINE BIOSYNTHESIS PROTEIN O"/>
    <property type="match status" value="1"/>
</dbReference>
<dbReference type="InterPro" id="IPR021765">
    <property type="entry name" value="UstYa-like"/>
</dbReference>
<dbReference type="OrthoDB" id="3687641at2759"/>
<dbReference type="PANTHER" id="PTHR33365">
    <property type="entry name" value="YALI0B05434P"/>
    <property type="match status" value="1"/>
</dbReference>
<dbReference type="Proteomes" id="UP001147760">
    <property type="component" value="Unassembled WGS sequence"/>
</dbReference>
<keyword evidence="4" id="KW-1185">Reference proteome</keyword>
<organism evidence="3 4">
    <name type="scientific">Penicillium desertorum</name>
    <dbReference type="NCBI Taxonomy" id="1303715"/>
    <lineage>
        <taxon>Eukaryota</taxon>
        <taxon>Fungi</taxon>
        <taxon>Dikarya</taxon>
        <taxon>Ascomycota</taxon>
        <taxon>Pezizomycotina</taxon>
        <taxon>Eurotiomycetes</taxon>
        <taxon>Eurotiomycetidae</taxon>
        <taxon>Eurotiales</taxon>
        <taxon>Aspergillaceae</taxon>
        <taxon>Penicillium</taxon>
    </lineage>
</organism>
<proteinExistence type="inferred from homology"/>
<dbReference type="EMBL" id="JAPWDO010000003">
    <property type="protein sequence ID" value="KAJ5479796.1"/>
    <property type="molecule type" value="Genomic_DNA"/>
</dbReference>
<reference evidence="3" key="2">
    <citation type="journal article" date="2023" name="IMA Fungus">
        <title>Comparative genomic study of the Penicillium genus elucidates a diverse pangenome and 15 lateral gene transfer events.</title>
        <authorList>
            <person name="Petersen C."/>
            <person name="Sorensen T."/>
            <person name="Nielsen M.R."/>
            <person name="Sondergaard T.E."/>
            <person name="Sorensen J.L."/>
            <person name="Fitzpatrick D.A."/>
            <person name="Frisvad J.C."/>
            <person name="Nielsen K.L."/>
        </authorList>
    </citation>
    <scope>NUCLEOTIDE SEQUENCE</scope>
    <source>
        <strain evidence="3">IBT 17660</strain>
    </source>
</reference>
<evidence type="ECO:0000313" key="3">
    <source>
        <dbReference type="EMBL" id="KAJ5479796.1"/>
    </source>
</evidence>
<name>A0A9X0BRP7_9EURO</name>
<evidence type="ECO:0000256" key="2">
    <source>
        <dbReference type="ARBA" id="ARBA00035112"/>
    </source>
</evidence>
<gene>
    <name evidence="3" type="ORF">N7530_005305</name>
</gene>
<accession>A0A9X0BRP7</accession>